<dbReference type="SUPFAM" id="SSF51735">
    <property type="entry name" value="NAD(P)-binding Rossmann-fold domains"/>
    <property type="match status" value="1"/>
</dbReference>
<evidence type="ECO:0000313" key="5">
    <source>
        <dbReference type="EMBL" id="KIW78326.1"/>
    </source>
</evidence>
<dbReference type="GO" id="GO:0016616">
    <property type="term" value="F:oxidoreductase activity, acting on the CH-OH group of donors, NAD or NADP as acceptor"/>
    <property type="evidence" value="ECO:0007669"/>
    <property type="project" value="TreeGrafter"/>
</dbReference>
<evidence type="ECO:0000256" key="1">
    <source>
        <dbReference type="ARBA" id="ARBA00006484"/>
    </source>
</evidence>
<evidence type="ECO:0000256" key="3">
    <source>
        <dbReference type="ARBA" id="ARBA00023002"/>
    </source>
</evidence>
<dbReference type="PRINTS" id="PR00080">
    <property type="entry name" value="SDRFAMILY"/>
</dbReference>
<dbReference type="STRING" id="1442368.A0A0D2DKX0"/>
<evidence type="ECO:0000256" key="4">
    <source>
        <dbReference type="RuleBase" id="RU000363"/>
    </source>
</evidence>
<protein>
    <submittedName>
        <fullName evidence="5">Uncharacterized protein</fullName>
    </submittedName>
</protein>
<dbReference type="Proteomes" id="UP000053029">
    <property type="component" value="Unassembled WGS sequence"/>
</dbReference>
<dbReference type="VEuPathDB" id="FungiDB:Z517_08161"/>
<dbReference type="Pfam" id="PF00106">
    <property type="entry name" value="adh_short"/>
    <property type="match status" value="1"/>
</dbReference>
<evidence type="ECO:0000256" key="2">
    <source>
        <dbReference type="ARBA" id="ARBA00022857"/>
    </source>
</evidence>
<dbReference type="HOGENOM" id="CLU_010194_13_1_1"/>
<dbReference type="GO" id="GO:0005737">
    <property type="term" value="C:cytoplasm"/>
    <property type="evidence" value="ECO:0007669"/>
    <property type="project" value="TreeGrafter"/>
</dbReference>
<dbReference type="RefSeq" id="XP_013282134.1">
    <property type="nucleotide sequence ID" value="XM_013426680.1"/>
</dbReference>
<dbReference type="PROSITE" id="PS00061">
    <property type="entry name" value="ADH_SHORT"/>
    <property type="match status" value="1"/>
</dbReference>
<dbReference type="GeneID" id="25307651"/>
<keyword evidence="3" id="KW-0560">Oxidoreductase</keyword>
<sequence length="309" mass="32894">MHQMSWARDLLDDAQGRTALLTGGARGIGSETASLLNKNGSNIVITDLPSAGPDAEALIQSMQFPERAIFVPASVTEWSQLVHAFKEGIRVFGRIDIVVANAGIMESRAVLEVEADANGDPAVSGEASNVIDVNLKGTLDTLRLGMHYIGKNPLTEHHHRGSIILVTSTSGYFGFSGNAAYVASKHGILGLLRAAQPLAEKSRIRVNAIAPSFTRTRITAGFGDRFEKAGVASNTAAQVAEAISFMTLDPNCSGACCLVAGKFVRELEHTRNEVLPTWFGEDLLEALVGFRAIVQEMGGYPLPPAAPQN</sequence>
<proteinExistence type="inferred from homology"/>
<comment type="similarity">
    <text evidence="1 4">Belongs to the short-chain dehydrogenases/reductases (SDR) family.</text>
</comment>
<dbReference type="PRINTS" id="PR00081">
    <property type="entry name" value="GDHRDH"/>
</dbReference>
<dbReference type="EMBL" id="KN846973">
    <property type="protein sequence ID" value="KIW78326.1"/>
    <property type="molecule type" value="Genomic_DNA"/>
</dbReference>
<dbReference type="InterPro" id="IPR036291">
    <property type="entry name" value="NAD(P)-bd_dom_sf"/>
</dbReference>
<accession>A0A0D2DKX0</accession>
<keyword evidence="6" id="KW-1185">Reference proteome</keyword>
<name>A0A0D2DKX0_9EURO</name>
<dbReference type="Gene3D" id="3.40.50.720">
    <property type="entry name" value="NAD(P)-binding Rossmann-like Domain"/>
    <property type="match status" value="1"/>
</dbReference>
<reference evidence="5 6" key="1">
    <citation type="submission" date="2015-01" db="EMBL/GenBank/DDBJ databases">
        <title>The Genome Sequence of Fonsecaea pedrosoi CBS 271.37.</title>
        <authorList>
            <consortium name="The Broad Institute Genomics Platform"/>
            <person name="Cuomo C."/>
            <person name="de Hoog S."/>
            <person name="Gorbushina A."/>
            <person name="Stielow B."/>
            <person name="Teixiera M."/>
            <person name="Abouelleil A."/>
            <person name="Chapman S.B."/>
            <person name="Priest M."/>
            <person name="Young S.K."/>
            <person name="Wortman J."/>
            <person name="Nusbaum C."/>
            <person name="Birren B."/>
        </authorList>
    </citation>
    <scope>NUCLEOTIDE SEQUENCE [LARGE SCALE GENOMIC DNA]</scope>
    <source>
        <strain evidence="5 6">CBS 271.37</strain>
    </source>
</reference>
<dbReference type="PANTHER" id="PTHR44229">
    <property type="entry name" value="15-HYDROXYPROSTAGLANDIN DEHYDROGENASE [NAD(+)]"/>
    <property type="match status" value="1"/>
</dbReference>
<dbReference type="InterPro" id="IPR002347">
    <property type="entry name" value="SDR_fam"/>
</dbReference>
<dbReference type="PANTHER" id="PTHR44229:SF4">
    <property type="entry name" value="15-HYDROXYPROSTAGLANDIN DEHYDROGENASE [NAD(+)]"/>
    <property type="match status" value="1"/>
</dbReference>
<evidence type="ECO:0000313" key="6">
    <source>
        <dbReference type="Proteomes" id="UP000053029"/>
    </source>
</evidence>
<keyword evidence="2" id="KW-0521">NADP</keyword>
<dbReference type="AlphaFoldDB" id="A0A0D2DKX0"/>
<gene>
    <name evidence="5" type="ORF">Z517_08161</name>
</gene>
<dbReference type="OrthoDB" id="5371740at2759"/>
<dbReference type="InterPro" id="IPR020904">
    <property type="entry name" value="Sc_DH/Rdtase_CS"/>
</dbReference>
<organism evidence="5 6">
    <name type="scientific">Fonsecaea pedrosoi CBS 271.37</name>
    <dbReference type="NCBI Taxonomy" id="1442368"/>
    <lineage>
        <taxon>Eukaryota</taxon>
        <taxon>Fungi</taxon>
        <taxon>Dikarya</taxon>
        <taxon>Ascomycota</taxon>
        <taxon>Pezizomycotina</taxon>
        <taxon>Eurotiomycetes</taxon>
        <taxon>Chaetothyriomycetidae</taxon>
        <taxon>Chaetothyriales</taxon>
        <taxon>Herpotrichiellaceae</taxon>
        <taxon>Fonsecaea</taxon>
    </lineage>
</organism>